<dbReference type="WBParaSite" id="TCONS_00002238.p1">
    <property type="protein sequence ID" value="TCONS_00002238.p1"/>
    <property type="gene ID" value="XLOC_002113"/>
</dbReference>
<keyword evidence="1" id="KW-0732">Signal</keyword>
<proteinExistence type="predicted"/>
<sequence>MKFATIFWCTLGFVSVANVGVNADSKKDEKLTSIWWPTHWIQQTGQLVSTPECMAKFKAASTKVGNSITFLNNRIAENRKVINDLIAKNKTSPVPNIDKEIERIESVIKRNTVNKKIAESKKRSVDSRLKTNALVKDVQAAVEKGKEERKILDFELKIVIAENKVLDLEVEALCISDNDIDSQKRLAQLAVDIAEAKNKVILEQQRLEEFIALKKIKALRDSFVDQGLLLADETSKTEGKKLPELVQDLLKKWESEGASKSTINKDIGLFYSGEIGNEKCPSVLDGEDIWGKFMDEFSCVNL</sequence>
<dbReference type="AlphaFoldDB" id="A0A0K0E0Z2"/>
<dbReference type="WBParaSite" id="SSTP_0000315400.1">
    <property type="protein sequence ID" value="SSTP_0000315400.1"/>
    <property type="gene ID" value="SSTP_0000315400"/>
</dbReference>
<organism evidence="3">
    <name type="scientific">Strongyloides stercoralis</name>
    <name type="common">Threadworm</name>
    <dbReference type="NCBI Taxonomy" id="6248"/>
    <lineage>
        <taxon>Eukaryota</taxon>
        <taxon>Metazoa</taxon>
        <taxon>Ecdysozoa</taxon>
        <taxon>Nematoda</taxon>
        <taxon>Chromadorea</taxon>
        <taxon>Rhabditida</taxon>
        <taxon>Tylenchina</taxon>
        <taxon>Panagrolaimomorpha</taxon>
        <taxon>Strongyloidoidea</taxon>
        <taxon>Strongyloididae</taxon>
        <taxon>Strongyloides</taxon>
    </lineage>
</organism>
<feature type="chain" id="PRO_5005327518" evidence="1">
    <location>
        <begin position="24"/>
        <end position="302"/>
    </location>
</feature>
<reference evidence="3" key="1">
    <citation type="submission" date="2015-08" db="UniProtKB">
        <authorList>
            <consortium name="WormBaseParasite"/>
        </authorList>
    </citation>
    <scope>IDENTIFICATION</scope>
</reference>
<evidence type="ECO:0000313" key="2">
    <source>
        <dbReference type="Proteomes" id="UP000035681"/>
    </source>
</evidence>
<keyword evidence="2" id="KW-1185">Reference proteome</keyword>
<accession>A0A0K0E0Z2</accession>
<dbReference type="Proteomes" id="UP000035681">
    <property type="component" value="Unplaced"/>
</dbReference>
<feature type="signal peptide" evidence="1">
    <location>
        <begin position="1"/>
        <end position="23"/>
    </location>
</feature>
<evidence type="ECO:0000256" key="1">
    <source>
        <dbReference type="SAM" id="SignalP"/>
    </source>
</evidence>
<name>A0A0K0E0Z2_STRER</name>
<protein>
    <submittedName>
        <fullName evidence="3">Secreted protein</fullName>
    </submittedName>
</protein>
<evidence type="ECO:0000313" key="3">
    <source>
        <dbReference type="WBParaSite" id="SSTP_0000315400.1"/>
    </source>
</evidence>